<dbReference type="GO" id="GO:0005730">
    <property type="term" value="C:nucleolus"/>
    <property type="evidence" value="ECO:0007669"/>
    <property type="project" value="TreeGrafter"/>
</dbReference>
<dbReference type="SMART" id="SM00544">
    <property type="entry name" value="MA3"/>
    <property type="match status" value="1"/>
</dbReference>
<sequence length="839" mass="97127">MPRHPTHDAWSSQVEITKCTVNPSAQRTRKNPIRTSTIAVWTGQSFPAYLIDMLVFPLTDSSAFGWLSDFVYQFAVSCLYRQWFVCFFQVYCLAKEIRNVMAVGDNVLCQCKRKMIRKTKKESKKFRRVAYNSHRRVDDIIMEEKNPMSGQKNDVVEMVQTKKKNVKRRRKKSMKRQREELIRGIDEDDMEIHRYERILGYNKRKSKNMPKVFRTEGLDYLLEICDSKPLQYSNIDGDNCPNMYNSGMLSDEESKDSSGSMHENSALTCTPKRDLPASTEIQKNSVTEIDENKEDEKNAGTSSEEDIYGRLINKKTGQFLSSKSCAKEKLNELEQKAGLLETEEHVKLKKSLRGLINRLNEHTLVGAVKVFSDIFARKGHNEVKQLLFFEITNSVDVGYRLPDRLIIEYAVFIALIHTTVSVEVSAYFVENYIVKLLETVAALPEGKSLENLTVLLAELYNFKVIKVIMITEIMQYLREQINDKCFTCFKALLSYCGNTMRSRDMDALQKCITETQSFFLHLPETSLRTCQLRYIVDEINAIKNTNVRKFTDIVDSAMHSHYVNIFRGLTRKLDKEKELPMSVDDIMHIDERGRWWLVGSAWFPTASVPVNKTDEKFIGQTLKFSASLLQLAKRAKMNTAIRRDIFCTIMSSTNEMDAFEKLLRLSFKGQQEREIVHICVHCALLETTYNAFYAAIIDRLCCYHKRFKLTTQYALWDRIKVLSQISELQRENLALLIIDLMIKRSIGITLLKIIEFGVIDKITTQFVRGILSTVLVRSTHQALLEMFQHVVNSPQHKFFADGLQVFIHMALKKPQKNIDNKLLMSKIEFIESIWDSNPL</sequence>
<feature type="compositionally biased region" description="Polar residues" evidence="4">
    <location>
        <begin position="257"/>
        <end position="268"/>
    </location>
</feature>
<reference evidence="6" key="1">
    <citation type="journal article" date="2007" name="Science">
        <title>Draft genome of the filarial nematode parasite Brugia malayi.</title>
        <authorList>
            <person name="Ghedin E."/>
            <person name="Wang S."/>
            <person name="Spiro D."/>
            <person name="Caler E."/>
            <person name="Zhao Q."/>
            <person name="Crabtree J."/>
            <person name="Allen J.E."/>
            <person name="Delcher A.L."/>
            <person name="Guiliano D.B."/>
            <person name="Miranda-Saavedra D."/>
            <person name="Angiuoli S.V."/>
            <person name="Creasy T."/>
            <person name="Amedeo P."/>
            <person name="Haas B."/>
            <person name="El-Sayed N.M."/>
            <person name="Wortman J.R."/>
            <person name="Feldblyum T."/>
            <person name="Tallon L."/>
            <person name="Schatz M."/>
            <person name="Shumway M."/>
            <person name="Koo H."/>
            <person name="Salzberg S.L."/>
            <person name="Schobel S."/>
            <person name="Pertea M."/>
            <person name="Pop M."/>
            <person name="White O."/>
            <person name="Barton G.J."/>
            <person name="Carlow C.K."/>
            <person name="Crawford M.J."/>
            <person name="Daub J."/>
            <person name="Dimmic M.W."/>
            <person name="Estes C.F."/>
            <person name="Foster J.M."/>
            <person name="Ganatra M."/>
            <person name="Gregory W.F."/>
            <person name="Johnson N.M."/>
            <person name="Jin J."/>
            <person name="Komuniecki R."/>
            <person name="Korf I."/>
            <person name="Kumar S."/>
            <person name="Laney S."/>
            <person name="Li B.W."/>
            <person name="Li W."/>
            <person name="Lindblom T.H."/>
            <person name="Lustigman S."/>
            <person name="Ma D."/>
            <person name="Maina C.V."/>
            <person name="Martin D.M."/>
            <person name="McCarter J.P."/>
            <person name="McReynolds L."/>
            <person name="Mitreva M."/>
            <person name="Nutman T.B."/>
            <person name="Parkinson J."/>
            <person name="Peregrin-Alvarez J.M."/>
            <person name="Poole C."/>
            <person name="Ren Q."/>
            <person name="Saunders L."/>
            <person name="Sluder A.E."/>
            <person name="Smith K."/>
            <person name="Stanke M."/>
            <person name="Unnasch T.R."/>
            <person name="Ware J."/>
            <person name="Wei A.D."/>
            <person name="Weil G."/>
            <person name="Williams D.J."/>
            <person name="Zhang Y."/>
            <person name="Williams S.A."/>
            <person name="Fraser-Liggett C."/>
            <person name="Slatko B."/>
            <person name="Blaxter M.L."/>
            <person name="Scott A.L."/>
        </authorList>
    </citation>
    <scope>NUCLEOTIDE SEQUENCE</scope>
    <source>
        <strain evidence="6">FR3</strain>
    </source>
</reference>
<dbReference type="PANTHER" id="PTHR18034:SF4">
    <property type="entry name" value="NUCLEOLAR MIF4G DOMAIN-CONTAINING PROTEIN 1"/>
    <property type="match status" value="1"/>
</dbReference>
<dbReference type="Pfam" id="PF02847">
    <property type="entry name" value="MA3"/>
    <property type="match status" value="1"/>
</dbReference>
<dbReference type="EMBL" id="LN857009">
    <property type="protein sequence ID" value="CDP99429.1"/>
    <property type="molecule type" value="Genomic_DNA"/>
</dbReference>
<evidence type="ECO:0000259" key="5">
    <source>
        <dbReference type="PROSITE" id="PS51366"/>
    </source>
</evidence>
<dbReference type="InterPro" id="IPR003891">
    <property type="entry name" value="Initiation_fac_eIF4g_MI"/>
</dbReference>
<dbReference type="PANTHER" id="PTHR18034">
    <property type="entry name" value="CELL CYCLE CONTROL PROTEIN CWF22-RELATED"/>
    <property type="match status" value="1"/>
</dbReference>
<dbReference type="SUPFAM" id="SSF48371">
    <property type="entry name" value="ARM repeat"/>
    <property type="match status" value="1"/>
</dbReference>
<protein>
    <submittedName>
        <fullName evidence="6">Bm6740, isoform b</fullName>
    </submittedName>
</protein>
<dbReference type="GO" id="GO:0042274">
    <property type="term" value="P:ribosomal small subunit biogenesis"/>
    <property type="evidence" value="ECO:0007669"/>
    <property type="project" value="TreeGrafter"/>
</dbReference>
<dbReference type="PROSITE" id="PS51366">
    <property type="entry name" value="MI"/>
    <property type="match status" value="1"/>
</dbReference>
<comment type="subcellular location">
    <subcellularLocation>
        <location evidence="1">Nucleus</location>
    </subcellularLocation>
</comment>
<dbReference type="Gene3D" id="1.25.40.180">
    <property type="match status" value="1"/>
</dbReference>
<accession>A0A1I9G438</accession>
<proteinExistence type="inferred from homology"/>
<organism evidence="6">
    <name type="scientific">Brugia malayi</name>
    <name type="common">Filarial nematode worm</name>
    <dbReference type="NCBI Taxonomy" id="6279"/>
    <lineage>
        <taxon>Eukaryota</taxon>
        <taxon>Metazoa</taxon>
        <taxon>Ecdysozoa</taxon>
        <taxon>Nematoda</taxon>
        <taxon>Chromadorea</taxon>
        <taxon>Rhabditida</taxon>
        <taxon>Spirurina</taxon>
        <taxon>Spiruromorpha</taxon>
        <taxon>Filarioidea</taxon>
        <taxon>Onchocercidae</taxon>
        <taxon>Brugia</taxon>
    </lineage>
</organism>
<dbReference type="InterPro" id="IPR050781">
    <property type="entry name" value="CWC22_splicing_factor"/>
</dbReference>
<reference evidence="6" key="2">
    <citation type="submission" date="2012-12" db="EMBL/GenBank/DDBJ databases">
        <authorList>
            <consortium name="WormBase Consortium"/>
            <person name="Ghedin E."/>
            <person name="Paulini M."/>
        </authorList>
    </citation>
    <scope>NUCLEOTIDE SEQUENCE</scope>
    <source>
        <strain evidence="6">FR3</strain>
    </source>
</reference>
<comment type="similarity">
    <text evidence="2">Belongs to the CWC22 family.</text>
</comment>
<dbReference type="GO" id="GO:0003723">
    <property type="term" value="F:RNA binding"/>
    <property type="evidence" value="ECO:0007669"/>
    <property type="project" value="TreeGrafter"/>
</dbReference>
<dbReference type="InterPro" id="IPR016024">
    <property type="entry name" value="ARM-type_fold"/>
</dbReference>
<dbReference type="AlphaFoldDB" id="A0A1I9G438"/>
<evidence type="ECO:0000256" key="2">
    <source>
        <dbReference type="ARBA" id="ARBA00006856"/>
    </source>
</evidence>
<keyword evidence="3" id="KW-0539">Nucleus</keyword>
<feature type="domain" description="MI" evidence="5">
    <location>
        <begin position="640"/>
        <end position="756"/>
    </location>
</feature>
<name>A0A1I9G438_BRUMA</name>
<evidence type="ECO:0000256" key="1">
    <source>
        <dbReference type="ARBA" id="ARBA00004123"/>
    </source>
</evidence>
<evidence type="ECO:0000256" key="3">
    <source>
        <dbReference type="ARBA" id="ARBA00023242"/>
    </source>
</evidence>
<dbReference type="OMA" id="FMVDILN"/>
<evidence type="ECO:0000256" key="4">
    <source>
        <dbReference type="SAM" id="MobiDB-lite"/>
    </source>
</evidence>
<gene>
    <name evidence="6" type="primary">Bm6740</name>
    <name evidence="6" type="ORF">BM_Bm6740</name>
</gene>
<feature type="region of interest" description="Disordered" evidence="4">
    <location>
        <begin position="244"/>
        <end position="304"/>
    </location>
</feature>
<evidence type="ECO:0000313" key="6">
    <source>
        <dbReference type="EMBL" id="CDP99429.1"/>
    </source>
</evidence>